<comment type="caution">
    <text evidence="1">The sequence shown here is derived from an EMBL/GenBank/DDBJ whole genome shotgun (WGS) entry which is preliminary data.</text>
</comment>
<dbReference type="AlphaFoldDB" id="R7ZL07"/>
<keyword evidence="2" id="KW-1185">Reference proteome</keyword>
<dbReference type="EMBL" id="AQHR01000122">
    <property type="protein sequence ID" value="EON74786.1"/>
    <property type="molecule type" value="Genomic_DNA"/>
</dbReference>
<dbReference type="Gene3D" id="2.130.10.10">
    <property type="entry name" value="YVTN repeat-like/Quinoprotein amine dehydrogenase"/>
    <property type="match status" value="1"/>
</dbReference>
<dbReference type="SUPFAM" id="SSF101898">
    <property type="entry name" value="NHL repeat"/>
    <property type="match status" value="1"/>
</dbReference>
<name>R7ZL07_9BACT</name>
<dbReference type="InterPro" id="IPR015943">
    <property type="entry name" value="WD40/YVTN_repeat-like_dom_sf"/>
</dbReference>
<accession>R7ZL07</accession>
<organism evidence="1 2">
    <name type="scientific">Lunatimonas lonarensis</name>
    <dbReference type="NCBI Taxonomy" id="1232681"/>
    <lineage>
        <taxon>Bacteria</taxon>
        <taxon>Pseudomonadati</taxon>
        <taxon>Bacteroidota</taxon>
        <taxon>Cytophagia</taxon>
        <taxon>Cytophagales</taxon>
        <taxon>Cyclobacteriaceae</taxon>
    </lineage>
</organism>
<reference evidence="1 2" key="1">
    <citation type="submission" date="2013-02" db="EMBL/GenBank/DDBJ databases">
        <title>A novel strain isolated from Lonar lake, Maharashtra, India.</title>
        <authorList>
            <person name="Singh A."/>
        </authorList>
    </citation>
    <scope>NUCLEOTIDE SEQUENCE [LARGE SCALE GENOMIC DNA]</scope>
    <source>
        <strain evidence="1 2">AK24</strain>
    </source>
</reference>
<dbReference type="Proteomes" id="UP000013909">
    <property type="component" value="Unassembled WGS sequence"/>
</dbReference>
<protein>
    <submittedName>
        <fullName evidence="1">Uncharacterized protein</fullName>
    </submittedName>
</protein>
<evidence type="ECO:0000313" key="1">
    <source>
        <dbReference type="EMBL" id="EON74786.1"/>
    </source>
</evidence>
<sequence>MRWLAVLYLGMQGSYAQTLDWQLLGSISNKVVDRLSTDKNSYVFIADREGNITQFSALGDSLNFYSPAIRSRLTILEAEWTVNLFLFSADLQQFEFLDRFLRPLTTIGNLSKHGFGVIKQATLGNGNVLWLIDENRLSLIRWDFRRQAILQEQPFSTVLEGDYHQITGLAERKNLLFLHSKGKGVFIFDNQGNPITQLREIPDVDLYFSDDYIYYIHAGEIHRVSYVANLKESTPLPKTTYKKIVVSSKSVLLATDNGVDIYALHPGW</sequence>
<evidence type="ECO:0000313" key="2">
    <source>
        <dbReference type="Proteomes" id="UP000013909"/>
    </source>
</evidence>
<dbReference type="STRING" id="1232681.ADIS_4757"/>
<gene>
    <name evidence="1" type="ORF">ADIS_4757</name>
</gene>
<proteinExistence type="predicted"/>